<accession>A0A7X6KY35</accession>
<dbReference type="EMBL" id="JAAXOX010000014">
    <property type="protein sequence ID" value="NKY24316.1"/>
    <property type="molecule type" value="Genomic_DNA"/>
</dbReference>
<dbReference type="AlphaFoldDB" id="A0A7X6KY35"/>
<dbReference type="RefSeq" id="WP_168631451.1">
    <property type="nucleotide sequence ID" value="NZ_BONL01000036.1"/>
</dbReference>
<name>A0A7X6KY35_9CELL</name>
<comment type="caution">
    <text evidence="1">The sequence shown here is derived from an EMBL/GenBank/DDBJ whole genome shotgun (WGS) entry which is preliminary data.</text>
</comment>
<protein>
    <submittedName>
        <fullName evidence="1">Uncharacterized protein</fullName>
    </submittedName>
</protein>
<reference evidence="1 2" key="1">
    <citation type="submission" date="2020-04" db="EMBL/GenBank/DDBJ databases">
        <title>MicrobeNet Type strains.</title>
        <authorList>
            <person name="Nicholson A.C."/>
        </authorList>
    </citation>
    <scope>NUCLEOTIDE SEQUENCE [LARGE SCALE GENOMIC DNA]</scope>
    <source>
        <strain evidence="1 2">ATCC BAA-788</strain>
    </source>
</reference>
<gene>
    <name evidence="1" type="ORF">HGA03_16740</name>
</gene>
<proteinExistence type="predicted"/>
<organism evidence="1 2">
    <name type="scientific">Cellulomonas denverensis</name>
    <dbReference type="NCBI Taxonomy" id="264297"/>
    <lineage>
        <taxon>Bacteria</taxon>
        <taxon>Bacillati</taxon>
        <taxon>Actinomycetota</taxon>
        <taxon>Actinomycetes</taxon>
        <taxon>Micrococcales</taxon>
        <taxon>Cellulomonadaceae</taxon>
        <taxon>Cellulomonas</taxon>
    </lineage>
</organism>
<sequence length="96" mass="10710">MSDDRPRLSLPEVVPGGMARVRAAVPLLNGHDVPPGVHHDVDHPVPVRVVLRWPAGDEFVETVAVEWTRELVRVRLTDLRVMTGAVWVPAVDVRRI</sequence>
<keyword evidence="2" id="KW-1185">Reference proteome</keyword>
<evidence type="ECO:0000313" key="1">
    <source>
        <dbReference type="EMBL" id="NKY24316.1"/>
    </source>
</evidence>
<evidence type="ECO:0000313" key="2">
    <source>
        <dbReference type="Proteomes" id="UP000581206"/>
    </source>
</evidence>
<dbReference type="Proteomes" id="UP000581206">
    <property type="component" value="Unassembled WGS sequence"/>
</dbReference>